<dbReference type="EMBL" id="BAABGA010000009">
    <property type="protein sequence ID" value="GAA4446138.1"/>
    <property type="molecule type" value="Genomic_DNA"/>
</dbReference>
<keyword evidence="3" id="KW-1185">Reference proteome</keyword>
<name>A0ABP8MA68_9BACT</name>
<accession>A0ABP8MA68</accession>
<protein>
    <submittedName>
        <fullName evidence="2">Uncharacterized protein</fullName>
    </submittedName>
</protein>
<dbReference type="Proteomes" id="UP001500840">
    <property type="component" value="Unassembled WGS sequence"/>
</dbReference>
<organism evidence="2 3">
    <name type="scientific">Novipirellula rosea</name>
    <dbReference type="NCBI Taxonomy" id="1031540"/>
    <lineage>
        <taxon>Bacteria</taxon>
        <taxon>Pseudomonadati</taxon>
        <taxon>Planctomycetota</taxon>
        <taxon>Planctomycetia</taxon>
        <taxon>Pirellulales</taxon>
        <taxon>Pirellulaceae</taxon>
        <taxon>Novipirellula</taxon>
    </lineage>
</organism>
<proteinExistence type="predicted"/>
<reference evidence="3" key="1">
    <citation type="journal article" date="2019" name="Int. J. Syst. Evol. Microbiol.">
        <title>The Global Catalogue of Microorganisms (GCM) 10K type strain sequencing project: providing services to taxonomists for standard genome sequencing and annotation.</title>
        <authorList>
            <consortium name="The Broad Institute Genomics Platform"/>
            <consortium name="The Broad Institute Genome Sequencing Center for Infectious Disease"/>
            <person name="Wu L."/>
            <person name="Ma J."/>
        </authorList>
    </citation>
    <scope>NUCLEOTIDE SEQUENCE [LARGE SCALE GENOMIC DNA]</scope>
    <source>
        <strain evidence="3">JCM 17759</strain>
    </source>
</reference>
<evidence type="ECO:0000313" key="3">
    <source>
        <dbReference type="Proteomes" id="UP001500840"/>
    </source>
</evidence>
<evidence type="ECO:0000313" key="2">
    <source>
        <dbReference type="EMBL" id="GAA4446138.1"/>
    </source>
</evidence>
<evidence type="ECO:0000256" key="1">
    <source>
        <dbReference type="SAM" id="MobiDB-lite"/>
    </source>
</evidence>
<gene>
    <name evidence="2" type="ORF">GCM10023156_06580</name>
</gene>
<comment type="caution">
    <text evidence="2">The sequence shown here is derived from an EMBL/GenBank/DDBJ whole genome shotgun (WGS) entry which is preliminary data.</text>
</comment>
<feature type="region of interest" description="Disordered" evidence="1">
    <location>
        <begin position="38"/>
        <end position="60"/>
    </location>
</feature>
<sequence length="60" mass="6419">MQEVPQSAPERSKWLATKLALRGTDALSARLALIAMAGTSEDKGDTAEQIVASARPEHQD</sequence>